<dbReference type="InterPro" id="IPR000792">
    <property type="entry name" value="Tscrpt_reg_LuxR_C"/>
</dbReference>
<comment type="caution">
    <text evidence="6">The sequence shown here is derived from an EMBL/GenBank/DDBJ whole genome shotgun (WGS) entry which is preliminary data.</text>
</comment>
<protein>
    <submittedName>
        <fullName evidence="6">Helix-turn-helix transcriptional regulator</fullName>
    </submittedName>
</protein>
<dbReference type="CDD" id="cd06170">
    <property type="entry name" value="LuxR_C_like"/>
    <property type="match status" value="1"/>
</dbReference>
<accession>A0ABS2IFL2</accession>
<dbReference type="PRINTS" id="PR00038">
    <property type="entry name" value="HTHLUXR"/>
</dbReference>
<dbReference type="InterPro" id="IPR036388">
    <property type="entry name" value="WH-like_DNA-bd_sf"/>
</dbReference>
<keyword evidence="1" id="KW-0805">Transcription regulation</keyword>
<dbReference type="Gene3D" id="3.40.50.300">
    <property type="entry name" value="P-loop containing nucleotide triphosphate hydrolases"/>
    <property type="match status" value="1"/>
</dbReference>
<evidence type="ECO:0000256" key="1">
    <source>
        <dbReference type="ARBA" id="ARBA00023015"/>
    </source>
</evidence>
<feature type="domain" description="HTH luxR-type" evidence="5">
    <location>
        <begin position="844"/>
        <end position="909"/>
    </location>
</feature>
<dbReference type="SMART" id="SM00421">
    <property type="entry name" value="HTH_LUXR"/>
    <property type="match status" value="1"/>
</dbReference>
<keyword evidence="3" id="KW-0804">Transcription</keyword>
<dbReference type="SUPFAM" id="SSF48452">
    <property type="entry name" value="TPR-like"/>
    <property type="match status" value="1"/>
</dbReference>
<dbReference type="SUPFAM" id="SSF52540">
    <property type="entry name" value="P-loop containing nucleoside triphosphate hydrolases"/>
    <property type="match status" value="1"/>
</dbReference>
<dbReference type="Pfam" id="PF25873">
    <property type="entry name" value="WHD_MalT"/>
    <property type="match status" value="1"/>
</dbReference>
<dbReference type="PROSITE" id="PS50043">
    <property type="entry name" value="HTH_LUXR_2"/>
    <property type="match status" value="1"/>
</dbReference>
<evidence type="ECO:0000256" key="3">
    <source>
        <dbReference type="ARBA" id="ARBA00023163"/>
    </source>
</evidence>
<reference evidence="6 7" key="1">
    <citation type="submission" date="2021-02" db="EMBL/GenBank/DDBJ databases">
        <authorList>
            <person name="Lee D.-H."/>
        </authorList>
    </citation>
    <scope>NUCLEOTIDE SEQUENCE [LARGE SCALE GENOMIC DNA]</scope>
    <source>
        <strain evidence="6 7">UL073</strain>
    </source>
</reference>
<dbReference type="Pfam" id="PF00196">
    <property type="entry name" value="GerE"/>
    <property type="match status" value="1"/>
</dbReference>
<evidence type="ECO:0000256" key="4">
    <source>
        <dbReference type="SAM" id="MobiDB-lite"/>
    </source>
</evidence>
<dbReference type="InterPro" id="IPR016032">
    <property type="entry name" value="Sig_transdc_resp-reg_C-effctor"/>
</dbReference>
<evidence type="ECO:0000256" key="2">
    <source>
        <dbReference type="ARBA" id="ARBA00023125"/>
    </source>
</evidence>
<dbReference type="InterPro" id="IPR059106">
    <property type="entry name" value="WHD_MalT"/>
</dbReference>
<dbReference type="Gene3D" id="1.10.10.10">
    <property type="entry name" value="Winged helix-like DNA-binding domain superfamily/Winged helix DNA-binding domain"/>
    <property type="match status" value="1"/>
</dbReference>
<dbReference type="InterPro" id="IPR011990">
    <property type="entry name" value="TPR-like_helical_dom_sf"/>
</dbReference>
<organism evidence="6 7">
    <name type="scientific">Zestomonas insulae</name>
    <dbReference type="NCBI Taxonomy" id="2809017"/>
    <lineage>
        <taxon>Bacteria</taxon>
        <taxon>Pseudomonadati</taxon>
        <taxon>Pseudomonadota</taxon>
        <taxon>Gammaproteobacteria</taxon>
        <taxon>Pseudomonadales</taxon>
        <taxon>Pseudomonadaceae</taxon>
        <taxon>Zestomonas</taxon>
    </lineage>
</organism>
<dbReference type="Proteomes" id="UP000717995">
    <property type="component" value="Unassembled WGS sequence"/>
</dbReference>
<feature type="region of interest" description="Disordered" evidence="4">
    <location>
        <begin position="1"/>
        <end position="34"/>
    </location>
</feature>
<dbReference type="InterPro" id="IPR041617">
    <property type="entry name" value="TPR_MalT"/>
</dbReference>
<keyword evidence="7" id="KW-1185">Reference proteome</keyword>
<dbReference type="EMBL" id="JAFEUP010000004">
    <property type="protein sequence ID" value="MBM7061879.1"/>
    <property type="molecule type" value="Genomic_DNA"/>
</dbReference>
<evidence type="ECO:0000313" key="6">
    <source>
        <dbReference type="EMBL" id="MBM7061879.1"/>
    </source>
</evidence>
<dbReference type="PROSITE" id="PS00622">
    <property type="entry name" value="HTH_LUXR_1"/>
    <property type="match status" value="1"/>
</dbReference>
<gene>
    <name evidence="6" type="ORF">JQX08_14305</name>
</gene>
<dbReference type="SUPFAM" id="SSF46894">
    <property type="entry name" value="C-terminal effector domain of the bipartite response regulators"/>
    <property type="match status" value="1"/>
</dbReference>
<proteinExistence type="predicted"/>
<dbReference type="PANTHER" id="PTHR44688:SF16">
    <property type="entry name" value="DNA-BINDING TRANSCRIPTIONAL ACTIVATOR DEVR_DOSR"/>
    <property type="match status" value="1"/>
</dbReference>
<sequence>MSSHSTLPPGAARADHRAARSRQHAPRIQTTKLAPPAAMSSRLLREDLLAQMDDTDGKRLILIRAAAGFGKTTLMQQYHERCLASGRKTLWLNIDAADNDLERFLAHLDIGLRALEPADAEEHDSTELSQDLLERLNAIDEPFAIFLDELETLQNPPLLDFIQQMLEHMPPCGVLLITSRSTPDIGLGRLRARGQLLEINPSALRFSLDEATRFIRDKHALPLADAEIATLYRCTEGWVTALYLASLSLQGRQEHAAFVASFSGSNLELAEYLTEDILARQSEDCRQFLLDSSILNQFNAALCDAVTGCADSAGMLEQLERNNLFIFSLDNEHQWFRYHSLFASFLRDALERRQPGRAKTLHRNAAAWYLAEQRPVPAIDHLLQAGATLEAATQFDLHVHELTDAGRSRLLLRWADQLPVEVLEQYPRVGLAYAWTLAVHRRYREAMNWVERLERMQEREGLPSFALEAETIRCLVLVLTDRMEDCYAAGVQHIERLPVGEVFQYTTVANVLAYSMVSTGRYDEARRLLSRATLRDAQRSSTLMRTVAGSIECHIDLLQGRLGTALARTQIAFERASDRNTGKVLAANPVPDVMLSMMLYESDQLEEAEQRLTSALPHVKDTCPPDSMITSHVVLARIAYLRGERNTHQRYLADLEQIGQQAGSSRMVCSAWLERARVALLENRADSAEYLLKMAELDGDWESPEIMFYANDVDTPLLLRQRLHIVQGKYAEAAAVLRGEIDFYQQRQRLRRVLKTRLLLALALDGLDQQTEAFEELTQALRFASQEGFMRTFLDEGQPLAELLQRWAVSFQSASSSLGIEPQFLGRLLQRSGGNTDAGGHHKGGIPQEALTTRELEVVRLLAAGNRNKVIAEKMFLSEFTVKTHLRNINAKLGAQGRTEAVAIARARGLLD</sequence>
<dbReference type="PANTHER" id="PTHR44688">
    <property type="entry name" value="DNA-BINDING TRANSCRIPTIONAL ACTIVATOR DEVR_DOSR"/>
    <property type="match status" value="1"/>
</dbReference>
<dbReference type="RefSeq" id="WP_205349071.1">
    <property type="nucleotide sequence ID" value="NZ_JAFEUP010000004.1"/>
</dbReference>
<dbReference type="InterPro" id="IPR027417">
    <property type="entry name" value="P-loop_NTPase"/>
</dbReference>
<dbReference type="Gene3D" id="1.25.40.10">
    <property type="entry name" value="Tetratricopeptide repeat domain"/>
    <property type="match status" value="1"/>
</dbReference>
<keyword evidence="2" id="KW-0238">DNA-binding</keyword>
<evidence type="ECO:0000259" key="5">
    <source>
        <dbReference type="PROSITE" id="PS50043"/>
    </source>
</evidence>
<evidence type="ECO:0000313" key="7">
    <source>
        <dbReference type="Proteomes" id="UP000717995"/>
    </source>
</evidence>
<name>A0ABS2IFL2_9GAMM</name>
<dbReference type="Pfam" id="PF17874">
    <property type="entry name" value="TPR_MalT"/>
    <property type="match status" value="1"/>
</dbReference>